<organism evidence="2 3">
    <name type="scientific">Blastococcus jejuensis</name>
    <dbReference type="NCBI Taxonomy" id="351224"/>
    <lineage>
        <taxon>Bacteria</taxon>
        <taxon>Bacillati</taxon>
        <taxon>Actinomycetota</taxon>
        <taxon>Actinomycetes</taxon>
        <taxon>Geodermatophilales</taxon>
        <taxon>Geodermatophilaceae</taxon>
        <taxon>Blastococcus</taxon>
    </lineage>
</organism>
<evidence type="ECO:0000313" key="2">
    <source>
        <dbReference type="EMBL" id="GAA3181425.1"/>
    </source>
</evidence>
<evidence type="ECO:0008006" key="4">
    <source>
        <dbReference type="Google" id="ProtNLM"/>
    </source>
</evidence>
<feature type="transmembrane region" description="Helical" evidence="1">
    <location>
        <begin position="180"/>
        <end position="199"/>
    </location>
</feature>
<proteinExistence type="predicted"/>
<accession>A0ABP6PKJ0</accession>
<feature type="transmembrane region" description="Helical" evidence="1">
    <location>
        <begin position="205"/>
        <end position="223"/>
    </location>
</feature>
<feature type="transmembrane region" description="Helical" evidence="1">
    <location>
        <begin position="152"/>
        <end position="173"/>
    </location>
</feature>
<keyword evidence="1" id="KW-1133">Transmembrane helix</keyword>
<keyword evidence="1" id="KW-0812">Transmembrane</keyword>
<keyword evidence="1" id="KW-0472">Membrane</keyword>
<evidence type="ECO:0000313" key="3">
    <source>
        <dbReference type="Proteomes" id="UP001499924"/>
    </source>
</evidence>
<feature type="transmembrane region" description="Helical" evidence="1">
    <location>
        <begin position="75"/>
        <end position="93"/>
    </location>
</feature>
<dbReference type="RefSeq" id="WP_344690779.1">
    <property type="nucleotide sequence ID" value="NZ_BAAAVV010000014.1"/>
</dbReference>
<sequence length="238" mass="24638">MTTVDAHPAPTPVTAVPPPFSRALRIVAGLALIAAGLLNGLPQAVIAAVTGDIGFDEQIAWGAEHATAHTLEQTALVLSSLVMPIGLLGLAHVCRFRAPVLTAVATPLVLWGMWGFANVLAMGYVSGTVAPSVLSVDDAVALNDGLVDHPGVVATALVPHLIGSFLGLVLLGVAAWRARAVPRTAVVLMIAFLVWDFLLPSLGPVDPHVLLVVAWVWMGVHLLRMPDAAWRGAPAAAA</sequence>
<dbReference type="EMBL" id="BAAAVV010000014">
    <property type="protein sequence ID" value="GAA3181425.1"/>
    <property type="molecule type" value="Genomic_DNA"/>
</dbReference>
<feature type="transmembrane region" description="Helical" evidence="1">
    <location>
        <begin position="100"/>
        <end position="125"/>
    </location>
</feature>
<comment type="caution">
    <text evidence="2">The sequence shown here is derived from an EMBL/GenBank/DDBJ whole genome shotgun (WGS) entry which is preliminary data.</text>
</comment>
<dbReference type="Proteomes" id="UP001499924">
    <property type="component" value="Unassembled WGS sequence"/>
</dbReference>
<gene>
    <name evidence="2" type="ORF">GCM10010531_39520</name>
</gene>
<protein>
    <recommendedName>
        <fullName evidence="4">DUF4386 family protein</fullName>
    </recommendedName>
</protein>
<keyword evidence="3" id="KW-1185">Reference proteome</keyword>
<name>A0ABP6PKJ0_9ACTN</name>
<reference evidence="3" key="1">
    <citation type="journal article" date="2019" name="Int. J. Syst. Evol. Microbiol.">
        <title>The Global Catalogue of Microorganisms (GCM) 10K type strain sequencing project: providing services to taxonomists for standard genome sequencing and annotation.</title>
        <authorList>
            <consortium name="The Broad Institute Genomics Platform"/>
            <consortium name="The Broad Institute Genome Sequencing Center for Infectious Disease"/>
            <person name="Wu L."/>
            <person name="Ma J."/>
        </authorList>
    </citation>
    <scope>NUCLEOTIDE SEQUENCE [LARGE SCALE GENOMIC DNA]</scope>
    <source>
        <strain evidence="3">JCM 15614</strain>
    </source>
</reference>
<evidence type="ECO:0000256" key="1">
    <source>
        <dbReference type="SAM" id="Phobius"/>
    </source>
</evidence>